<dbReference type="Proteomes" id="UP000628854">
    <property type="component" value="Unassembled WGS sequence"/>
</dbReference>
<dbReference type="Gene3D" id="1.25.40.10">
    <property type="entry name" value="Tetratricopeptide repeat domain"/>
    <property type="match status" value="2"/>
</dbReference>
<dbReference type="InterPro" id="IPR011990">
    <property type="entry name" value="TPR-like_helical_dom_sf"/>
</dbReference>
<evidence type="ECO:0000313" key="2">
    <source>
        <dbReference type="EMBL" id="GGB61961.1"/>
    </source>
</evidence>
<protein>
    <recommendedName>
        <fullName evidence="4">Tetratricopeptide repeat protein</fullName>
    </recommendedName>
</protein>
<dbReference type="EMBL" id="BMKF01000001">
    <property type="protein sequence ID" value="GGB61961.1"/>
    <property type="molecule type" value="Genomic_DNA"/>
</dbReference>
<keyword evidence="1" id="KW-0732">Signal</keyword>
<gene>
    <name evidence="2" type="ORF">GCM10011503_08250</name>
</gene>
<reference evidence="3" key="1">
    <citation type="journal article" date="2019" name="Int. J. Syst. Evol. Microbiol.">
        <title>The Global Catalogue of Microorganisms (GCM) 10K type strain sequencing project: providing services to taxonomists for standard genome sequencing and annotation.</title>
        <authorList>
            <consortium name="The Broad Institute Genomics Platform"/>
            <consortium name="The Broad Institute Genome Sequencing Center for Infectious Disease"/>
            <person name="Wu L."/>
            <person name="Ma J."/>
        </authorList>
    </citation>
    <scope>NUCLEOTIDE SEQUENCE [LARGE SCALE GENOMIC DNA]</scope>
    <source>
        <strain evidence="3">CGMCC 1.15928</strain>
    </source>
</reference>
<evidence type="ECO:0008006" key="4">
    <source>
        <dbReference type="Google" id="ProtNLM"/>
    </source>
</evidence>
<evidence type="ECO:0000313" key="3">
    <source>
        <dbReference type="Proteomes" id="UP000628854"/>
    </source>
</evidence>
<comment type="caution">
    <text evidence="2">The sequence shown here is derived from an EMBL/GenBank/DDBJ whole genome shotgun (WGS) entry which is preliminary data.</text>
</comment>
<feature type="chain" id="PRO_5046415706" description="Tetratricopeptide repeat protein" evidence="1">
    <location>
        <begin position="27"/>
        <end position="463"/>
    </location>
</feature>
<name>A0ABQ1J9K8_9PROT</name>
<dbReference type="RefSeq" id="WP_084393467.1">
    <property type="nucleotide sequence ID" value="NZ_BMKF01000001.1"/>
</dbReference>
<keyword evidence="3" id="KW-1185">Reference proteome</keyword>
<organism evidence="2 3">
    <name type="scientific">Henriciella pelagia</name>
    <dbReference type="NCBI Taxonomy" id="1977912"/>
    <lineage>
        <taxon>Bacteria</taxon>
        <taxon>Pseudomonadati</taxon>
        <taxon>Pseudomonadota</taxon>
        <taxon>Alphaproteobacteria</taxon>
        <taxon>Hyphomonadales</taxon>
        <taxon>Hyphomonadaceae</taxon>
        <taxon>Henriciella</taxon>
    </lineage>
</organism>
<dbReference type="SUPFAM" id="SSF48452">
    <property type="entry name" value="TPR-like"/>
    <property type="match status" value="2"/>
</dbReference>
<evidence type="ECO:0000256" key="1">
    <source>
        <dbReference type="SAM" id="SignalP"/>
    </source>
</evidence>
<feature type="signal peptide" evidence="1">
    <location>
        <begin position="1"/>
        <end position="26"/>
    </location>
</feature>
<proteinExistence type="predicted"/>
<accession>A0ABQ1J9K8</accession>
<sequence>MTIKAILKGAVIAGAVSCFGAGAALAQGAGCEATEFSAKTGELYLKAETELLQNKNAQAALQALNQLRNQELNCYEQGAVLKLGAAIKIEAGDYAGAVRDLESALNQGYIPASESTNTYYNIFQIYLSQNDLNKAIEYATKWINAGGKPDRDGMWQLAVINQKLDRNQEALKWAEQVFAKDGPNADRQVYDFLIYLYDATGQRAKKAQLLEQLLAKNPNERKLWDAIAGDYFQADQERKAFEVQKAMYLGGILKTEDELMRIVNFYNRFNAPFPAARILEKEMNAGRISKTYERMELLANLYQVAREFDRAIPVIEEAARMNNSGAMYERLGRSYAELQEWAKAEDALIKAINSGGVKDKGLAWVLIGQSRYERDDRAGAREAFRNANNRGGRGWLAFMDSEEATEVALVRFEAQSLVQDTKNEKERCAQLAVLGEGNAPEACATVDERLKAAEEALAKLGGS</sequence>